<evidence type="ECO:0000256" key="3">
    <source>
        <dbReference type="ARBA" id="ARBA00013229"/>
    </source>
</evidence>
<evidence type="ECO:0000256" key="2">
    <source>
        <dbReference type="ARBA" id="ARBA00008891"/>
    </source>
</evidence>
<evidence type="ECO:0000259" key="9">
    <source>
        <dbReference type="Pfam" id="PF01095"/>
    </source>
</evidence>
<dbReference type="GO" id="GO:0045490">
    <property type="term" value="P:pectin catabolic process"/>
    <property type="evidence" value="ECO:0007669"/>
    <property type="project" value="UniProtKB-UniRule"/>
</dbReference>
<keyword evidence="11" id="KW-1185">Reference proteome</keyword>
<dbReference type="Proteomes" id="UP000236664">
    <property type="component" value="Unassembled WGS sequence"/>
</dbReference>
<dbReference type="EMBL" id="MTQA01000071">
    <property type="protein sequence ID" value="PNP80978.1"/>
    <property type="molecule type" value="Genomic_DNA"/>
</dbReference>
<keyword evidence="8" id="KW-0732">Signal</keyword>
<dbReference type="SUPFAM" id="SSF51126">
    <property type="entry name" value="Pectin lyase-like"/>
    <property type="match status" value="1"/>
</dbReference>
<comment type="similarity">
    <text evidence="2">Belongs to the pectinesterase family.</text>
</comment>
<dbReference type="GO" id="GO:0030599">
    <property type="term" value="F:pectinesterase activity"/>
    <property type="evidence" value="ECO:0007669"/>
    <property type="project" value="UniProtKB-UniRule"/>
</dbReference>
<dbReference type="PANTHER" id="PTHR31321">
    <property type="entry name" value="ACYL-COA THIOESTER HYDROLASE YBHC-RELATED"/>
    <property type="match status" value="1"/>
</dbReference>
<evidence type="ECO:0000313" key="10">
    <source>
        <dbReference type="EMBL" id="PNP80978.1"/>
    </source>
</evidence>
<accession>A0A2K0WFC7</accession>
<sequence>MSMSFPKSFPHLVQLALFFGQCPSSGEAASLPTRAANSRTVAPANCTVVKPSGAGASEFTTLQAAVNSIGSSTKPACIFLNWGTYNERVEIKVKVSLTLYGSTTDTGTYKKNTVIIQNTLGSQDAGSLDASSTVNLRSNDFAAYNIDFFNGYTAGQAVALTASGNKTGFYGCSFKSYQDTLYVKAGWMYYSNCYIEGAVDYIFGNGHAWIGESTIASNGPGYITASSRTEPTDTCPYIIDHSTRATRPWPKEQHHKISRFLRRSMAYSISIFQEFGNTGAGADTSQRKYFTPSDKALTKQDLWGADFKWYDTSY</sequence>
<dbReference type="InterPro" id="IPR033131">
    <property type="entry name" value="Pectinesterase_Asp_AS"/>
</dbReference>
<keyword evidence="5 8" id="KW-0063">Aspartyl esterase</keyword>
<organism evidence="10 11">
    <name type="scientific">Gibberella nygamai</name>
    <name type="common">Bean root rot disease fungus</name>
    <name type="synonym">Fusarium nygamai</name>
    <dbReference type="NCBI Taxonomy" id="42673"/>
    <lineage>
        <taxon>Eukaryota</taxon>
        <taxon>Fungi</taxon>
        <taxon>Dikarya</taxon>
        <taxon>Ascomycota</taxon>
        <taxon>Pezizomycotina</taxon>
        <taxon>Sordariomycetes</taxon>
        <taxon>Hypocreomycetidae</taxon>
        <taxon>Hypocreales</taxon>
        <taxon>Nectriaceae</taxon>
        <taxon>Fusarium</taxon>
        <taxon>Fusarium fujikuroi species complex</taxon>
    </lineage>
</organism>
<evidence type="ECO:0000256" key="1">
    <source>
        <dbReference type="ARBA" id="ARBA00005184"/>
    </source>
</evidence>
<name>A0A2K0WFC7_GIBNY</name>
<dbReference type="AlphaFoldDB" id="A0A2K0WFC7"/>
<keyword evidence="4 8" id="KW-0378">Hydrolase</keyword>
<feature type="active site" evidence="7">
    <location>
        <position position="200"/>
    </location>
</feature>
<dbReference type="GO" id="GO:0005576">
    <property type="term" value="C:extracellular region"/>
    <property type="evidence" value="ECO:0007669"/>
    <property type="project" value="UniProtKB-SubCell"/>
</dbReference>
<proteinExistence type="inferred from homology"/>
<dbReference type="InterPro" id="IPR000070">
    <property type="entry name" value="Pectinesterase_cat"/>
</dbReference>
<dbReference type="STRING" id="42673.A0A2K0WFC7"/>
<dbReference type="Pfam" id="PF01095">
    <property type="entry name" value="Pectinesterase"/>
    <property type="match status" value="1"/>
</dbReference>
<gene>
    <name evidence="10" type="ORF">FNYG_05445</name>
</gene>
<evidence type="ECO:0000256" key="5">
    <source>
        <dbReference type="ARBA" id="ARBA00023085"/>
    </source>
</evidence>
<feature type="chain" id="PRO_5014210663" description="Pectinesterase" evidence="8">
    <location>
        <begin position="29"/>
        <end position="314"/>
    </location>
</feature>
<dbReference type="InterPro" id="IPR011050">
    <property type="entry name" value="Pectin_lyase_fold/virulence"/>
</dbReference>
<evidence type="ECO:0000256" key="6">
    <source>
        <dbReference type="ARBA" id="ARBA00047928"/>
    </source>
</evidence>
<dbReference type="OrthoDB" id="2019149at2759"/>
<dbReference type="UniPathway" id="UPA00545">
    <property type="reaction ID" value="UER00823"/>
</dbReference>
<comment type="subcellular location">
    <subcellularLocation>
        <location evidence="8">Secreted</location>
    </subcellularLocation>
</comment>
<reference evidence="10 11" key="1">
    <citation type="submission" date="2017-06" db="EMBL/GenBank/DDBJ databases">
        <title>Genome of Fusarium nygamai isolate CS10214.</title>
        <authorList>
            <person name="Gardiner D.M."/>
            <person name="Obanor F."/>
            <person name="Kazan K."/>
        </authorList>
    </citation>
    <scope>NUCLEOTIDE SEQUENCE [LARGE SCALE GENOMIC DNA]</scope>
    <source>
        <strain evidence="10 11">CS10214</strain>
    </source>
</reference>
<feature type="signal peptide" evidence="8">
    <location>
        <begin position="1"/>
        <end position="28"/>
    </location>
</feature>
<evidence type="ECO:0000256" key="8">
    <source>
        <dbReference type="RuleBase" id="RU000589"/>
    </source>
</evidence>
<keyword evidence="8" id="KW-0961">Cell wall biogenesis/degradation</keyword>
<comment type="pathway">
    <text evidence="1 8">Glycan metabolism; pectin degradation; 2-dehydro-3-deoxy-D-gluconate from pectin: step 1/5.</text>
</comment>
<evidence type="ECO:0000256" key="7">
    <source>
        <dbReference type="PROSITE-ProRule" id="PRU10040"/>
    </source>
</evidence>
<protein>
    <recommendedName>
        <fullName evidence="3 8">Pectinesterase</fullName>
        <ecNumber evidence="3 8">3.1.1.11</ecNumber>
    </recommendedName>
</protein>
<dbReference type="InterPro" id="IPR012334">
    <property type="entry name" value="Pectin_lyas_fold"/>
</dbReference>
<comment type="caution">
    <text evidence="10">The sequence shown here is derived from an EMBL/GenBank/DDBJ whole genome shotgun (WGS) entry which is preliminary data.</text>
</comment>
<feature type="domain" description="Pectinesterase catalytic" evidence="9">
    <location>
        <begin position="54"/>
        <end position="263"/>
    </location>
</feature>
<dbReference type="GO" id="GO:0042545">
    <property type="term" value="P:cell wall modification"/>
    <property type="evidence" value="ECO:0007669"/>
    <property type="project" value="UniProtKB-UniRule"/>
</dbReference>
<evidence type="ECO:0000313" key="11">
    <source>
        <dbReference type="Proteomes" id="UP000236664"/>
    </source>
</evidence>
<dbReference type="Gene3D" id="2.160.20.10">
    <property type="entry name" value="Single-stranded right-handed beta-helix, Pectin lyase-like"/>
    <property type="match status" value="1"/>
</dbReference>
<dbReference type="EC" id="3.1.1.11" evidence="3 8"/>
<comment type="function">
    <text evidence="8">Involved in maceration and soft-rotting of plant tissue.</text>
</comment>
<comment type="catalytic activity">
    <reaction evidence="6 8">
        <text>[(1-&gt;4)-alpha-D-galacturonosyl methyl ester](n) + n H2O = [(1-&gt;4)-alpha-D-galacturonosyl](n) + n methanol + n H(+)</text>
        <dbReference type="Rhea" id="RHEA:22380"/>
        <dbReference type="Rhea" id="RHEA-COMP:14570"/>
        <dbReference type="Rhea" id="RHEA-COMP:14573"/>
        <dbReference type="ChEBI" id="CHEBI:15377"/>
        <dbReference type="ChEBI" id="CHEBI:15378"/>
        <dbReference type="ChEBI" id="CHEBI:17790"/>
        <dbReference type="ChEBI" id="CHEBI:140522"/>
        <dbReference type="ChEBI" id="CHEBI:140523"/>
        <dbReference type="EC" id="3.1.1.11"/>
    </reaction>
</comment>
<evidence type="ECO:0000256" key="4">
    <source>
        <dbReference type="ARBA" id="ARBA00022801"/>
    </source>
</evidence>
<keyword evidence="8" id="KW-0964">Secreted</keyword>
<dbReference type="PANTHER" id="PTHR31321:SF57">
    <property type="entry name" value="PECTINESTERASE 53-RELATED"/>
    <property type="match status" value="1"/>
</dbReference>
<dbReference type="PROSITE" id="PS00503">
    <property type="entry name" value="PECTINESTERASE_2"/>
    <property type="match status" value="1"/>
</dbReference>